<dbReference type="EMBL" id="JAPQKN010000006">
    <property type="protein sequence ID" value="KAJ5157657.1"/>
    <property type="molecule type" value="Genomic_DNA"/>
</dbReference>
<proteinExistence type="inferred from homology"/>
<evidence type="ECO:0000256" key="1">
    <source>
        <dbReference type="ARBA" id="ARBA00010795"/>
    </source>
</evidence>
<gene>
    <name evidence="2" type="ORF">N7482_008757</name>
</gene>
<dbReference type="GO" id="GO:0019836">
    <property type="term" value="P:symbiont-mediated hemolysis of host erythrocyte"/>
    <property type="evidence" value="ECO:0007669"/>
    <property type="project" value="InterPro"/>
</dbReference>
<keyword evidence="3" id="KW-1185">Reference proteome</keyword>
<protein>
    <submittedName>
        <fullName evidence="2">Uncharacterized protein</fullName>
    </submittedName>
</protein>
<dbReference type="RefSeq" id="XP_056540646.1">
    <property type="nucleotide sequence ID" value="XM_056690881.1"/>
</dbReference>
<dbReference type="Gene3D" id="2.60.270.50">
    <property type="match status" value="1"/>
</dbReference>
<sequence length="142" mass="15582">MGYDDWVDLHMTDALPGLPIQVKNAELQWGKFYADGNKDHEITPEQVDSTVLPANSSGPADVWSCGREDAPSGSEGSFDLIDQNYGNTICTLEWNCPYEPGKGNENWVKTTNLDTDYNVTIAGNYHKNKGTLKKVDITVAAA</sequence>
<organism evidence="2 3">
    <name type="scientific">Penicillium canariense</name>
    <dbReference type="NCBI Taxonomy" id="189055"/>
    <lineage>
        <taxon>Eukaryota</taxon>
        <taxon>Fungi</taxon>
        <taxon>Dikarya</taxon>
        <taxon>Ascomycota</taxon>
        <taxon>Pezizomycotina</taxon>
        <taxon>Eurotiomycetes</taxon>
        <taxon>Eurotiomycetidae</taxon>
        <taxon>Eurotiales</taxon>
        <taxon>Aspergillaceae</taxon>
        <taxon>Penicillium</taxon>
    </lineage>
</organism>
<dbReference type="Proteomes" id="UP001149163">
    <property type="component" value="Unassembled WGS sequence"/>
</dbReference>
<dbReference type="GeneID" id="81430057"/>
<dbReference type="Pfam" id="PF06355">
    <property type="entry name" value="Aegerolysin"/>
    <property type="match status" value="1"/>
</dbReference>
<reference evidence="2" key="2">
    <citation type="journal article" date="2023" name="IMA Fungus">
        <title>Comparative genomic study of the Penicillium genus elucidates a diverse pangenome and 15 lateral gene transfer events.</title>
        <authorList>
            <person name="Petersen C."/>
            <person name="Sorensen T."/>
            <person name="Nielsen M.R."/>
            <person name="Sondergaard T.E."/>
            <person name="Sorensen J.L."/>
            <person name="Fitzpatrick D.A."/>
            <person name="Frisvad J.C."/>
            <person name="Nielsen K.L."/>
        </authorList>
    </citation>
    <scope>NUCLEOTIDE SEQUENCE</scope>
    <source>
        <strain evidence="2">IBT 26290</strain>
    </source>
</reference>
<dbReference type="OrthoDB" id="2727348at2759"/>
<comment type="similarity">
    <text evidence="1">Belongs to the aegerolysin family.</text>
</comment>
<evidence type="ECO:0000313" key="2">
    <source>
        <dbReference type="EMBL" id="KAJ5157657.1"/>
    </source>
</evidence>
<reference evidence="2" key="1">
    <citation type="submission" date="2022-11" db="EMBL/GenBank/DDBJ databases">
        <authorList>
            <person name="Petersen C."/>
        </authorList>
    </citation>
    <scope>NUCLEOTIDE SEQUENCE</scope>
    <source>
        <strain evidence="2">IBT 26290</strain>
    </source>
</reference>
<accession>A0A9W9HWH8</accession>
<dbReference type="PIRSF" id="PIRSF007951">
    <property type="entry name" value="Hemolysin, aegerolysin type"/>
    <property type="match status" value="1"/>
</dbReference>
<dbReference type="InterPro" id="IPR009413">
    <property type="entry name" value="Aegerolysin-typ"/>
</dbReference>
<name>A0A9W9HWH8_9EURO</name>
<evidence type="ECO:0000313" key="3">
    <source>
        <dbReference type="Proteomes" id="UP001149163"/>
    </source>
</evidence>
<dbReference type="AlphaFoldDB" id="A0A9W9HWH8"/>
<comment type="caution">
    <text evidence="2">The sequence shown here is derived from an EMBL/GenBank/DDBJ whole genome shotgun (WGS) entry which is preliminary data.</text>
</comment>